<feature type="region of interest" description="Disordered" evidence="1">
    <location>
        <begin position="50"/>
        <end position="75"/>
    </location>
</feature>
<organism evidence="2 3">
    <name type="scientific">Saccharolobus islandicus (strain M.16.4 / Kamchatka #3)</name>
    <name type="common">Sulfolobus islandicus</name>
    <dbReference type="NCBI Taxonomy" id="426118"/>
    <lineage>
        <taxon>Archaea</taxon>
        <taxon>Thermoproteota</taxon>
        <taxon>Thermoprotei</taxon>
        <taxon>Sulfolobales</taxon>
        <taxon>Sulfolobaceae</taxon>
        <taxon>Saccharolobus</taxon>
    </lineage>
</organism>
<gene>
    <name evidence="2" type="ordered locus">M164_0563</name>
</gene>
<dbReference type="EMBL" id="CP001402">
    <property type="protein sequence ID" value="ACR41188.1"/>
    <property type="molecule type" value="Genomic_DNA"/>
</dbReference>
<dbReference type="AlphaFoldDB" id="C4KEJ1"/>
<dbReference type="Proteomes" id="UP000001479">
    <property type="component" value="Chromosome"/>
</dbReference>
<name>C4KEJ1_SACI6</name>
<evidence type="ECO:0000313" key="3">
    <source>
        <dbReference type="Proteomes" id="UP000001479"/>
    </source>
</evidence>
<dbReference type="KEGG" id="sid:M164_0563"/>
<evidence type="ECO:0000256" key="1">
    <source>
        <dbReference type="SAM" id="MobiDB-lite"/>
    </source>
</evidence>
<evidence type="ECO:0000313" key="2">
    <source>
        <dbReference type="EMBL" id="ACR41188.1"/>
    </source>
</evidence>
<reference evidence="2 3" key="1">
    <citation type="journal article" date="2009" name="Proc. Natl. Acad. Sci. U.S.A.">
        <title>Biogeography of the Sulfolobus islandicus pan-genome.</title>
        <authorList>
            <person name="Reno M.L."/>
            <person name="Held N.L."/>
            <person name="Fields C.J."/>
            <person name="Burke P.V."/>
            <person name="Whitaker R.J."/>
        </authorList>
    </citation>
    <scope>NUCLEOTIDE SEQUENCE [LARGE SCALE GENOMIC DNA]</scope>
    <source>
        <strain evidence="3">M.16.4 / Kamchatka #3</strain>
    </source>
</reference>
<sequence>MGAFRELKRRIRKLIKKKPKGLNETKARAILLHLEGMKISEIAKILQVHKSIGGSTNSKRREKNAYSTSKEKEGT</sequence>
<dbReference type="Pfam" id="PF13384">
    <property type="entry name" value="HTH_23"/>
    <property type="match status" value="1"/>
</dbReference>
<dbReference type="HOGENOM" id="CLU_2662543_0_0_2"/>
<proteinExistence type="predicted"/>
<protein>
    <submittedName>
        <fullName evidence="2">Uncharacterized protein</fullName>
    </submittedName>
</protein>
<accession>C4KEJ1</accession>